<dbReference type="AlphaFoldDB" id="A0A3S8ZSP7"/>
<gene>
    <name evidence="2" type="ORF">EJO50_08020</name>
</gene>
<organism evidence="2 3">
    <name type="scientific">Iodobacter ciconiae</name>
    <dbReference type="NCBI Taxonomy" id="2496266"/>
    <lineage>
        <taxon>Bacteria</taxon>
        <taxon>Pseudomonadati</taxon>
        <taxon>Pseudomonadota</taxon>
        <taxon>Betaproteobacteria</taxon>
        <taxon>Neisseriales</taxon>
        <taxon>Chitinibacteraceae</taxon>
        <taxon>Iodobacter</taxon>
    </lineage>
</organism>
<protein>
    <recommendedName>
        <fullName evidence="1">DUF5666 domain-containing protein</fullName>
    </recommendedName>
</protein>
<name>A0A3S8ZSP7_9NEIS</name>
<feature type="domain" description="DUF5666" evidence="1">
    <location>
        <begin position="39"/>
        <end position="95"/>
    </location>
</feature>
<proteinExistence type="predicted"/>
<dbReference type="EMBL" id="CP034433">
    <property type="protein sequence ID" value="AZN36441.1"/>
    <property type="molecule type" value="Genomic_DNA"/>
</dbReference>
<accession>A0A3S8ZSP7</accession>
<dbReference type="Pfam" id="PF18914">
    <property type="entry name" value="DUF5666"/>
    <property type="match status" value="1"/>
</dbReference>
<dbReference type="InterPro" id="IPR043724">
    <property type="entry name" value="DUF5666"/>
</dbReference>
<evidence type="ECO:0000313" key="3">
    <source>
        <dbReference type="Proteomes" id="UP000282438"/>
    </source>
</evidence>
<evidence type="ECO:0000259" key="1">
    <source>
        <dbReference type="Pfam" id="PF18914"/>
    </source>
</evidence>
<sequence>MSASLVNGVKVEASVLKSGNQLQAQKIEIKGRASTLEVKGAVSDFVSVSDFKVAGQKTDASKAEFNDGKSSDLASGRVVEVKGALNNGVLIATKVSFDD</sequence>
<dbReference type="Proteomes" id="UP000282438">
    <property type="component" value="Chromosome"/>
</dbReference>
<dbReference type="KEGG" id="iod:EJO50_08020"/>
<evidence type="ECO:0000313" key="2">
    <source>
        <dbReference type="EMBL" id="AZN36441.1"/>
    </source>
</evidence>
<dbReference type="RefSeq" id="WP_125973127.1">
    <property type="nucleotide sequence ID" value="NZ_CP034433.1"/>
</dbReference>
<reference evidence="2 3" key="1">
    <citation type="submission" date="2018-12" db="EMBL/GenBank/DDBJ databases">
        <title>Complete genome sequence of Iodobacter sp. H11R3.</title>
        <authorList>
            <person name="Bae J.-W."/>
        </authorList>
    </citation>
    <scope>NUCLEOTIDE SEQUENCE [LARGE SCALE GENOMIC DNA]</scope>
    <source>
        <strain evidence="2 3">H11R3</strain>
    </source>
</reference>
<keyword evidence="3" id="KW-1185">Reference proteome</keyword>